<evidence type="ECO:0000256" key="4">
    <source>
        <dbReference type="ARBA" id="ARBA00022833"/>
    </source>
</evidence>
<sequence>MRLIDEGMICSFSKSRMRLIDEDLDFLFHMFFLARYCKLLEENSFRGWTADFLYSPLPIYHGDQTHAVLTSAAFVHLKQAEITKYTRKLSPASRAILLSGPAELYQQMLAKALAHHFEAKLLLPDITDFSLKMQSKYGHGNKDSLLKRSISEAAIERMSCLFESFSLLSPTEEPKVCSVVGAITGGVIGLATESGLFRGAGIGAISGAVFSIEVVLSLWNSNYSGIWSILYVMSAGDAPFIEVLDIFETGGTGGMSKDSVNKLEKSKISKQNNGDDFGKQICYLFAFREPTHVYLHARAAKEGSFKGKDGMKCDESRNRSALGIVVNVFL</sequence>
<evidence type="ECO:0000256" key="3">
    <source>
        <dbReference type="ARBA" id="ARBA00022771"/>
    </source>
</evidence>
<dbReference type="EMBL" id="CM007382">
    <property type="protein sequence ID" value="ONK78288.1"/>
    <property type="molecule type" value="Genomic_DNA"/>
</dbReference>
<protein>
    <submittedName>
        <fullName evidence="6">Uncharacterized protein</fullName>
    </submittedName>
</protein>
<accession>A0A5P1FJ08</accession>
<evidence type="ECO:0000256" key="2">
    <source>
        <dbReference type="ARBA" id="ARBA00022723"/>
    </source>
</evidence>
<reference evidence="7" key="1">
    <citation type="journal article" date="2017" name="Nat. Commun.">
        <title>The asparagus genome sheds light on the origin and evolution of a young Y chromosome.</title>
        <authorList>
            <person name="Harkess A."/>
            <person name="Zhou J."/>
            <person name="Xu C."/>
            <person name="Bowers J.E."/>
            <person name="Van der Hulst R."/>
            <person name="Ayyampalayam S."/>
            <person name="Mercati F."/>
            <person name="Riccardi P."/>
            <person name="McKain M.R."/>
            <person name="Kakrana A."/>
            <person name="Tang H."/>
            <person name="Ray J."/>
            <person name="Groenendijk J."/>
            <person name="Arikit S."/>
            <person name="Mathioni S.M."/>
            <person name="Nakano M."/>
            <person name="Shan H."/>
            <person name="Telgmann-Rauber A."/>
            <person name="Kanno A."/>
            <person name="Yue Z."/>
            <person name="Chen H."/>
            <person name="Li W."/>
            <person name="Chen Y."/>
            <person name="Xu X."/>
            <person name="Zhang Y."/>
            <person name="Luo S."/>
            <person name="Chen H."/>
            <person name="Gao J."/>
            <person name="Mao Z."/>
            <person name="Pires J.C."/>
            <person name="Luo M."/>
            <person name="Kudrna D."/>
            <person name="Wing R.A."/>
            <person name="Meyers B.C."/>
            <person name="Yi K."/>
            <person name="Kong H."/>
            <person name="Lavrijsen P."/>
            <person name="Sunseri F."/>
            <person name="Falavigna A."/>
            <person name="Ye Y."/>
            <person name="Leebens-Mack J.H."/>
            <person name="Chen G."/>
        </authorList>
    </citation>
    <scope>NUCLEOTIDE SEQUENCE [LARGE SCALE GENOMIC DNA]</scope>
    <source>
        <strain evidence="7">cv. DH0086</strain>
    </source>
</reference>
<dbReference type="GO" id="GO:0008270">
    <property type="term" value="F:zinc ion binding"/>
    <property type="evidence" value="ECO:0007669"/>
    <property type="project" value="UniProtKB-KW"/>
</dbReference>
<evidence type="ECO:0000313" key="7">
    <source>
        <dbReference type="Proteomes" id="UP000243459"/>
    </source>
</evidence>
<evidence type="ECO:0000256" key="1">
    <source>
        <dbReference type="ARBA" id="ARBA00004370"/>
    </source>
</evidence>
<evidence type="ECO:0000256" key="5">
    <source>
        <dbReference type="ARBA" id="ARBA00023136"/>
    </source>
</evidence>
<dbReference type="Proteomes" id="UP000243459">
    <property type="component" value="Chromosome 2"/>
</dbReference>
<name>A0A5P1FJ08_ASPOF</name>
<dbReference type="PANTHER" id="PTHR46151">
    <property type="entry name" value="NEP1-INTERACTING PROTEIN-LIKE 2"/>
    <property type="match status" value="1"/>
</dbReference>
<dbReference type="PANTHER" id="PTHR46151:SF7">
    <property type="entry name" value="NEP1-INTERACTING PROTEIN 1"/>
    <property type="match status" value="1"/>
</dbReference>
<organism evidence="6 7">
    <name type="scientific">Asparagus officinalis</name>
    <name type="common">Garden asparagus</name>
    <dbReference type="NCBI Taxonomy" id="4686"/>
    <lineage>
        <taxon>Eukaryota</taxon>
        <taxon>Viridiplantae</taxon>
        <taxon>Streptophyta</taxon>
        <taxon>Embryophyta</taxon>
        <taxon>Tracheophyta</taxon>
        <taxon>Spermatophyta</taxon>
        <taxon>Magnoliopsida</taxon>
        <taxon>Liliopsida</taxon>
        <taxon>Asparagales</taxon>
        <taxon>Asparagaceae</taxon>
        <taxon>Asparagoideae</taxon>
        <taxon>Asparagus</taxon>
    </lineage>
</organism>
<keyword evidence="7" id="KW-1185">Reference proteome</keyword>
<evidence type="ECO:0000313" key="6">
    <source>
        <dbReference type="EMBL" id="ONK78288.1"/>
    </source>
</evidence>
<dbReference type="GO" id="GO:0016020">
    <property type="term" value="C:membrane"/>
    <property type="evidence" value="ECO:0007669"/>
    <property type="project" value="UniProtKB-SubCell"/>
</dbReference>
<dbReference type="Gramene" id="ONK78288">
    <property type="protein sequence ID" value="ONK78288"/>
    <property type="gene ID" value="A4U43_C02F16700"/>
</dbReference>
<comment type="subcellular location">
    <subcellularLocation>
        <location evidence="1">Membrane</location>
    </subcellularLocation>
</comment>
<gene>
    <name evidence="6" type="ORF">A4U43_C02F16700</name>
</gene>
<keyword evidence="4" id="KW-0862">Zinc</keyword>
<dbReference type="AlphaFoldDB" id="A0A5P1FJ08"/>
<keyword evidence="2" id="KW-0479">Metal-binding</keyword>
<proteinExistence type="predicted"/>
<keyword evidence="5" id="KW-0472">Membrane</keyword>
<keyword evidence="3" id="KW-0863">Zinc-finger</keyword>